<reference evidence="1 2" key="2">
    <citation type="submission" date="2018-11" db="EMBL/GenBank/DDBJ databases">
        <authorList>
            <consortium name="Pathogen Informatics"/>
        </authorList>
    </citation>
    <scope>NUCLEOTIDE SEQUENCE [LARGE SCALE GENOMIC DNA]</scope>
    <source>
        <strain evidence="1 2">NST_G2</strain>
    </source>
</reference>
<protein>
    <submittedName>
        <fullName evidence="3">DRBM domain-containing protein</fullName>
    </submittedName>
</protein>
<accession>A0A183S7T9</accession>
<dbReference type="Proteomes" id="UP000275846">
    <property type="component" value="Unassembled WGS sequence"/>
</dbReference>
<evidence type="ECO:0000313" key="1">
    <source>
        <dbReference type="EMBL" id="VDL85370.1"/>
    </source>
</evidence>
<gene>
    <name evidence="1" type="ORF">SSLN_LOCUS287</name>
</gene>
<evidence type="ECO:0000313" key="3">
    <source>
        <dbReference type="WBParaSite" id="SSLN_0000030401-mRNA-1"/>
    </source>
</evidence>
<reference evidence="3" key="1">
    <citation type="submission" date="2016-06" db="UniProtKB">
        <authorList>
            <consortium name="WormBaseParasite"/>
        </authorList>
    </citation>
    <scope>IDENTIFICATION</scope>
</reference>
<organism evidence="3">
    <name type="scientific">Schistocephalus solidus</name>
    <name type="common">Tapeworm</name>
    <dbReference type="NCBI Taxonomy" id="70667"/>
    <lineage>
        <taxon>Eukaryota</taxon>
        <taxon>Metazoa</taxon>
        <taxon>Spiralia</taxon>
        <taxon>Lophotrochozoa</taxon>
        <taxon>Platyhelminthes</taxon>
        <taxon>Cestoda</taxon>
        <taxon>Eucestoda</taxon>
        <taxon>Diphyllobothriidea</taxon>
        <taxon>Diphyllobothriidae</taxon>
        <taxon>Schistocephalus</taxon>
    </lineage>
</organism>
<keyword evidence="2" id="KW-1185">Reference proteome</keyword>
<proteinExistence type="predicted"/>
<dbReference type="WBParaSite" id="SSLN_0000030401-mRNA-1">
    <property type="protein sequence ID" value="SSLN_0000030401-mRNA-1"/>
    <property type="gene ID" value="SSLN_0000030401"/>
</dbReference>
<dbReference type="AlphaFoldDB" id="A0A183S7T9"/>
<sequence length="91" mass="9873">MATASAVPNVRRRRNLEKTARSLHQYHRDVCCPSEFRIPDSAAGEVKIPGVNCHFTLYHSGPCDSSSSYGVAIASSEQANRALLALEAVND</sequence>
<evidence type="ECO:0000313" key="2">
    <source>
        <dbReference type="Proteomes" id="UP000275846"/>
    </source>
</evidence>
<dbReference type="OrthoDB" id="6242194at2759"/>
<dbReference type="EMBL" id="UYSU01000177">
    <property type="protein sequence ID" value="VDL85370.1"/>
    <property type="molecule type" value="Genomic_DNA"/>
</dbReference>
<name>A0A183S7T9_SCHSO</name>